<gene>
    <name evidence="1" type="ORF">L3X38_038112</name>
</gene>
<sequence length="175" mass="20150">MSSKFQVGVGEKVERADQFVAPVLHDLNAVLTPKPPIPNFLFNPIPNFFSTMSETDIEENIQLAKQLFVAIKKQHELQEFVKMDQKSLNEKSRLSEVETNKLHDLNAVLVHSSSVKTAMWVEFNVKLRELMHSNNIGIADELTQPKSSEELDVDVRKSMYLKHFRWFDGEIEPLK</sequence>
<dbReference type="AlphaFoldDB" id="A0AAD4V4P3"/>
<name>A0AAD4V4P3_PRUDU</name>
<protein>
    <submittedName>
        <fullName evidence="1">Uncharacterized protein</fullName>
    </submittedName>
</protein>
<keyword evidence="2" id="KW-1185">Reference proteome</keyword>
<comment type="caution">
    <text evidence="1">The sequence shown here is derived from an EMBL/GenBank/DDBJ whole genome shotgun (WGS) entry which is preliminary data.</text>
</comment>
<reference evidence="1 2" key="1">
    <citation type="journal article" date="2022" name="G3 (Bethesda)">
        <title>Whole-genome sequence and methylome profiling of the almond [Prunus dulcis (Mill.) D.A. Webb] cultivar 'Nonpareil'.</title>
        <authorList>
            <person name="D'Amico-Willman K.M."/>
            <person name="Ouma W.Z."/>
            <person name="Meulia T."/>
            <person name="Sideli G.M."/>
            <person name="Gradziel T.M."/>
            <person name="Fresnedo-Ramirez J."/>
        </authorList>
    </citation>
    <scope>NUCLEOTIDE SEQUENCE [LARGE SCALE GENOMIC DNA]</scope>
    <source>
        <strain evidence="1">Clone GOH B32 T37-40</strain>
    </source>
</reference>
<evidence type="ECO:0000313" key="2">
    <source>
        <dbReference type="Proteomes" id="UP001054821"/>
    </source>
</evidence>
<accession>A0AAD4V4P3</accession>
<organism evidence="1 2">
    <name type="scientific">Prunus dulcis</name>
    <name type="common">Almond</name>
    <name type="synonym">Amygdalus dulcis</name>
    <dbReference type="NCBI Taxonomy" id="3755"/>
    <lineage>
        <taxon>Eukaryota</taxon>
        <taxon>Viridiplantae</taxon>
        <taxon>Streptophyta</taxon>
        <taxon>Embryophyta</taxon>
        <taxon>Tracheophyta</taxon>
        <taxon>Spermatophyta</taxon>
        <taxon>Magnoliopsida</taxon>
        <taxon>eudicotyledons</taxon>
        <taxon>Gunneridae</taxon>
        <taxon>Pentapetalae</taxon>
        <taxon>rosids</taxon>
        <taxon>fabids</taxon>
        <taxon>Rosales</taxon>
        <taxon>Rosaceae</taxon>
        <taxon>Amygdaloideae</taxon>
        <taxon>Amygdaleae</taxon>
        <taxon>Prunus</taxon>
    </lineage>
</organism>
<dbReference type="EMBL" id="JAJFAZ020000007">
    <property type="protein sequence ID" value="KAI5318404.1"/>
    <property type="molecule type" value="Genomic_DNA"/>
</dbReference>
<evidence type="ECO:0000313" key="1">
    <source>
        <dbReference type="EMBL" id="KAI5318404.1"/>
    </source>
</evidence>
<dbReference type="Proteomes" id="UP001054821">
    <property type="component" value="Chromosome 7"/>
</dbReference>
<proteinExistence type="predicted"/>